<proteinExistence type="predicted"/>
<organism evidence="2">
    <name type="scientific">Aphanomyces invadans</name>
    <dbReference type="NCBI Taxonomy" id="157072"/>
    <lineage>
        <taxon>Eukaryota</taxon>
        <taxon>Sar</taxon>
        <taxon>Stramenopiles</taxon>
        <taxon>Oomycota</taxon>
        <taxon>Saprolegniomycetes</taxon>
        <taxon>Saprolegniales</taxon>
        <taxon>Verrucalvaceae</taxon>
        <taxon>Aphanomyces</taxon>
    </lineage>
</organism>
<evidence type="ECO:0000313" key="2">
    <source>
        <dbReference type="EMBL" id="ETV90244.1"/>
    </source>
</evidence>
<evidence type="ECO:0000256" key="1">
    <source>
        <dbReference type="SAM" id="Phobius"/>
    </source>
</evidence>
<gene>
    <name evidence="2" type="ORF">H310_14923</name>
</gene>
<dbReference type="EMBL" id="KI914057">
    <property type="protein sequence ID" value="ETV90244.1"/>
    <property type="molecule type" value="Genomic_DNA"/>
</dbReference>
<dbReference type="RefSeq" id="XP_008881119.1">
    <property type="nucleotide sequence ID" value="XM_008882897.1"/>
</dbReference>
<feature type="transmembrane region" description="Helical" evidence="1">
    <location>
        <begin position="33"/>
        <end position="55"/>
    </location>
</feature>
<dbReference type="GeneID" id="20091973"/>
<dbReference type="AlphaFoldDB" id="A0A024T8F0"/>
<protein>
    <submittedName>
        <fullName evidence="2">Uncharacterized protein</fullName>
    </submittedName>
</protein>
<dbReference type="VEuPathDB" id="FungiDB:H310_14923"/>
<sequence>MWRTSLVASNAPVGKSLSGRQTLTRLMPRDGRYLSSFGFAPPLSSSLTISTWLLVRLSRGRWATTTLDGLEVDVPLSEPFPGFSRGGDVALLGGRILFWLLWLDIGSAVGSCVALVELFRSVGAELVKPAMVLPMMMTTAIPTPVRAMAEHVIQIVPRFLRRRSTCCRCE</sequence>
<feature type="transmembrane region" description="Helical" evidence="1">
    <location>
        <begin position="96"/>
        <end position="119"/>
    </location>
</feature>
<keyword evidence="1" id="KW-0812">Transmembrane</keyword>
<keyword evidence="1" id="KW-1133">Transmembrane helix</keyword>
<name>A0A024T8F0_9STRA</name>
<keyword evidence="1" id="KW-0472">Membrane</keyword>
<accession>A0A024T8F0</accession>
<reference evidence="2" key="1">
    <citation type="submission" date="2013-12" db="EMBL/GenBank/DDBJ databases">
        <title>The Genome Sequence of Aphanomyces invadans NJM9701.</title>
        <authorList>
            <consortium name="The Broad Institute Genomics Platform"/>
            <person name="Russ C."/>
            <person name="Tyler B."/>
            <person name="van West P."/>
            <person name="Dieguez-Uribeondo J."/>
            <person name="Young S.K."/>
            <person name="Zeng Q."/>
            <person name="Gargeya S."/>
            <person name="Fitzgerald M."/>
            <person name="Abouelleil A."/>
            <person name="Alvarado L."/>
            <person name="Chapman S.B."/>
            <person name="Gainer-Dewar J."/>
            <person name="Goldberg J."/>
            <person name="Griggs A."/>
            <person name="Gujja S."/>
            <person name="Hansen M."/>
            <person name="Howarth C."/>
            <person name="Imamovic A."/>
            <person name="Ireland A."/>
            <person name="Larimer J."/>
            <person name="McCowan C."/>
            <person name="Murphy C."/>
            <person name="Pearson M."/>
            <person name="Poon T.W."/>
            <person name="Priest M."/>
            <person name="Roberts A."/>
            <person name="Saif S."/>
            <person name="Shea T."/>
            <person name="Sykes S."/>
            <person name="Wortman J."/>
            <person name="Nusbaum C."/>
            <person name="Birren B."/>
        </authorList>
    </citation>
    <scope>NUCLEOTIDE SEQUENCE [LARGE SCALE GENOMIC DNA]</scope>
    <source>
        <strain evidence="2">NJM9701</strain>
    </source>
</reference>